<feature type="region of interest" description="Disordered" evidence="1">
    <location>
        <begin position="202"/>
        <end position="221"/>
    </location>
</feature>
<feature type="region of interest" description="Disordered" evidence="1">
    <location>
        <begin position="113"/>
        <end position="162"/>
    </location>
</feature>
<gene>
    <name evidence="2" type="ORF">B5807_07925</name>
</gene>
<feature type="compositionally biased region" description="Pro residues" evidence="1">
    <location>
        <begin position="336"/>
        <end position="349"/>
    </location>
</feature>
<feature type="compositionally biased region" description="Polar residues" evidence="1">
    <location>
        <begin position="455"/>
        <end position="466"/>
    </location>
</feature>
<dbReference type="AlphaFoldDB" id="A0A1Y2LWR7"/>
<feature type="region of interest" description="Disordered" evidence="1">
    <location>
        <begin position="1"/>
        <end position="98"/>
    </location>
</feature>
<feature type="compositionally biased region" description="Polar residues" evidence="1">
    <location>
        <begin position="26"/>
        <end position="36"/>
    </location>
</feature>
<feature type="region of interest" description="Disordered" evidence="1">
    <location>
        <begin position="522"/>
        <end position="616"/>
    </location>
</feature>
<dbReference type="EMBL" id="KZ107846">
    <property type="protein sequence ID" value="OSS48301.1"/>
    <property type="molecule type" value="Genomic_DNA"/>
</dbReference>
<keyword evidence="3" id="KW-1185">Reference proteome</keyword>
<feature type="compositionally biased region" description="Polar residues" evidence="1">
    <location>
        <begin position="565"/>
        <end position="574"/>
    </location>
</feature>
<feature type="region of interest" description="Disordered" evidence="1">
    <location>
        <begin position="392"/>
        <end position="412"/>
    </location>
</feature>
<feature type="compositionally biased region" description="Polar residues" evidence="1">
    <location>
        <begin position="44"/>
        <end position="70"/>
    </location>
</feature>
<feature type="region of interest" description="Disordered" evidence="1">
    <location>
        <begin position="251"/>
        <end position="366"/>
    </location>
</feature>
<feature type="compositionally biased region" description="Basic and acidic residues" evidence="1">
    <location>
        <begin position="127"/>
        <end position="138"/>
    </location>
</feature>
<evidence type="ECO:0000313" key="3">
    <source>
        <dbReference type="Proteomes" id="UP000193240"/>
    </source>
</evidence>
<feature type="compositionally biased region" description="Basic and acidic residues" evidence="1">
    <location>
        <begin position="438"/>
        <end position="447"/>
    </location>
</feature>
<feature type="compositionally biased region" description="Basic and acidic residues" evidence="1">
    <location>
        <begin position="467"/>
        <end position="478"/>
    </location>
</feature>
<feature type="compositionally biased region" description="Polar residues" evidence="1">
    <location>
        <begin position="298"/>
        <end position="307"/>
    </location>
</feature>
<feature type="region of interest" description="Disordered" evidence="1">
    <location>
        <begin position="908"/>
        <end position="952"/>
    </location>
</feature>
<dbReference type="OMA" id="HFFMTNE"/>
<organism evidence="2 3">
    <name type="scientific">Epicoccum nigrum</name>
    <name type="common">Soil fungus</name>
    <name type="synonym">Epicoccum purpurascens</name>
    <dbReference type="NCBI Taxonomy" id="105696"/>
    <lineage>
        <taxon>Eukaryota</taxon>
        <taxon>Fungi</taxon>
        <taxon>Dikarya</taxon>
        <taxon>Ascomycota</taxon>
        <taxon>Pezizomycotina</taxon>
        <taxon>Dothideomycetes</taxon>
        <taxon>Pleosporomycetidae</taxon>
        <taxon>Pleosporales</taxon>
        <taxon>Pleosporineae</taxon>
        <taxon>Didymellaceae</taxon>
        <taxon>Epicoccum</taxon>
    </lineage>
</organism>
<feature type="region of interest" description="Disordered" evidence="1">
    <location>
        <begin position="657"/>
        <end position="695"/>
    </location>
</feature>
<evidence type="ECO:0000313" key="2">
    <source>
        <dbReference type="EMBL" id="OSS48301.1"/>
    </source>
</evidence>
<dbReference type="Proteomes" id="UP000193240">
    <property type="component" value="Unassembled WGS sequence"/>
</dbReference>
<proteinExistence type="predicted"/>
<feature type="compositionally biased region" description="Basic and acidic residues" evidence="1">
    <location>
        <begin position="526"/>
        <end position="547"/>
    </location>
</feature>
<name>A0A1Y2LWR7_EPING</name>
<protein>
    <submittedName>
        <fullName evidence="2">Uncharacterized protein</fullName>
    </submittedName>
</protein>
<feature type="region of interest" description="Disordered" evidence="1">
    <location>
        <begin position="438"/>
        <end position="488"/>
    </location>
</feature>
<dbReference type="InParanoid" id="A0A1Y2LWR7"/>
<sequence>MPTPALDDKKRPPPIAIPLWPPSRTAPEQNASTKATRQTEAHSRNPQRFASSSTQAVEPAQTGTPLTSPLQLDEAGIYEVRGPVSKSSSQASRHHVSAMSTLSDLFGHARVSPHMLDSGSIPSRYESTARSRQSERSHRSAAAAQAKFEALGGDETTTRSQIESCSEKQLFKITGQIPPTPIADTWDPDRIFIRTEDLRAQCKSASGEQAPESDELDKSPRKKLFSVSLLNFSRASGSSTIPAMPHKAAQVLGATPPSKPRRIQSRPIRSARVSGTPTKVSKSDTGKPLVAKVHGRSGSKSSYSDTTRGNRRSECRTPQKENTPPRKQPSSIESTPPTPPAKDTPPNFPLPTTTGNPPSPLHRAPSHEDLRECYSVLPGKGTLAELPFPRFALSPSPPKTAVQRTSGESPVKFRPYNAEDYVKLVQGEALQWLHNEEDATREGEEGNHSAPLVVTGNNELRLPQSSRSDDIHYNDKLNRRLSPLPPRFYSLSNRSFQLSNNGESPSQNTDTSRMLFTPSEANLLDSRADPNNDSIETVHRGSMEGKASDQPSTRDGLDASALQDAATSQSQSHTKPTHSRHLPTGDGDEIERHQAPVSSLPVSDVVTDPDHSAVSRLPAIVNTEVTTENKASSGPPHPYVDIHTSARVPARVSASTRLVGPPNSMRYAGEGIPRSSVPVPRGGSNPTPNSVPFMSPRPDRTIEEHFFMTNEHLDVVGKTTWDAISMHTEQQISTTNAKHDQLVAMLDKHVEGVRSKVDKDVHQTQCIGLKIDQLENFIKTEVIGAMAEQAKKTVEVESTLKEIQKAMAHMQLTVDKLSESKSTSSHTATVMMPQSTPVHHSQPAVTTYYGTEVSRDEQTQMPTLPDRSASGNYDAHGDARGNYGNNWHSQGWTDRSTYHGRYRGEASSYANSNPYHTGTNGQYNAGYMNGYPSYNHSPVTSEQPYTYGQKQA</sequence>
<evidence type="ECO:0000256" key="1">
    <source>
        <dbReference type="SAM" id="MobiDB-lite"/>
    </source>
</evidence>
<feature type="compositionally biased region" description="Basic and acidic residues" evidence="1">
    <location>
        <begin position="1"/>
        <end position="11"/>
    </location>
</feature>
<reference evidence="2 3" key="1">
    <citation type="journal article" date="2017" name="Genome Announc.">
        <title>Genome sequence of the saprophytic ascomycete Epicoccum nigrum ICMP 19927 strain isolated from New Zealand.</title>
        <authorList>
            <person name="Fokin M."/>
            <person name="Fleetwood D."/>
            <person name="Weir B.S."/>
            <person name="Villas-Boas S.G."/>
        </authorList>
    </citation>
    <scope>NUCLEOTIDE SEQUENCE [LARGE SCALE GENOMIC DNA]</scope>
    <source>
        <strain evidence="2 3">ICMP 19927</strain>
    </source>
</reference>
<accession>A0A1Y2LWR7</accession>
<feature type="compositionally biased region" description="Polar residues" evidence="1">
    <location>
        <begin position="932"/>
        <end position="952"/>
    </location>
</feature>
<feature type="compositionally biased region" description="Polar residues" evidence="1">
    <location>
        <begin position="908"/>
        <end position="923"/>
    </location>
</feature>